<dbReference type="Proteomes" id="UP000319731">
    <property type="component" value="Unassembled WGS sequence"/>
</dbReference>
<comment type="caution">
    <text evidence="2">The sequence shown here is derived from an EMBL/GenBank/DDBJ whole genome shotgun (WGS) entry which is preliminary data.</text>
</comment>
<keyword evidence="3" id="KW-1185">Reference proteome</keyword>
<feature type="compositionally biased region" description="Polar residues" evidence="1">
    <location>
        <begin position="1"/>
        <end position="57"/>
    </location>
</feature>
<name>A0A507C5W2_9FUNG</name>
<feature type="compositionally biased region" description="Low complexity" evidence="1">
    <location>
        <begin position="59"/>
        <end position="77"/>
    </location>
</feature>
<feature type="compositionally biased region" description="Polar residues" evidence="1">
    <location>
        <begin position="90"/>
        <end position="110"/>
    </location>
</feature>
<gene>
    <name evidence="2" type="ORF">SmJEL517_g03619</name>
</gene>
<evidence type="ECO:0000313" key="2">
    <source>
        <dbReference type="EMBL" id="TPX33464.1"/>
    </source>
</evidence>
<evidence type="ECO:0000256" key="1">
    <source>
        <dbReference type="SAM" id="MobiDB-lite"/>
    </source>
</evidence>
<reference evidence="2 3" key="1">
    <citation type="journal article" date="2019" name="Sci. Rep.">
        <title>Comparative genomics of chytrid fungi reveal insights into the obligate biotrophic and pathogenic lifestyle of Synchytrium endobioticum.</title>
        <authorList>
            <person name="van de Vossenberg B.T.L.H."/>
            <person name="Warris S."/>
            <person name="Nguyen H.D.T."/>
            <person name="van Gent-Pelzer M.P.E."/>
            <person name="Joly D.L."/>
            <person name="van de Geest H.C."/>
            <person name="Bonants P.J.M."/>
            <person name="Smith D.S."/>
            <person name="Levesque C.A."/>
            <person name="van der Lee T.A.J."/>
        </authorList>
    </citation>
    <scope>NUCLEOTIDE SEQUENCE [LARGE SCALE GENOMIC DNA]</scope>
    <source>
        <strain evidence="2 3">JEL517</strain>
    </source>
</reference>
<proteinExistence type="predicted"/>
<dbReference type="EMBL" id="QEAO01000020">
    <property type="protein sequence ID" value="TPX33464.1"/>
    <property type="molecule type" value="Genomic_DNA"/>
</dbReference>
<dbReference type="RefSeq" id="XP_031024439.1">
    <property type="nucleotide sequence ID" value="XM_031169547.1"/>
</dbReference>
<accession>A0A507C5W2</accession>
<evidence type="ECO:0000313" key="3">
    <source>
        <dbReference type="Proteomes" id="UP000319731"/>
    </source>
</evidence>
<dbReference type="GeneID" id="42004844"/>
<dbReference type="AlphaFoldDB" id="A0A507C5W2"/>
<feature type="compositionally biased region" description="Acidic residues" evidence="1">
    <location>
        <begin position="111"/>
        <end position="122"/>
    </location>
</feature>
<protein>
    <submittedName>
        <fullName evidence="2">Uncharacterized protein</fullName>
    </submittedName>
</protein>
<organism evidence="2 3">
    <name type="scientific">Synchytrium microbalum</name>
    <dbReference type="NCBI Taxonomy" id="1806994"/>
    <lineage>
        <taxon>Eukaryota</taxon>
        <taxon>Fungi</taxon>
        <taxon>Fungi incertae sedis</taxon>
        <taxon>Chytridiomycota</taxon>
        <taxon>Chytridiomycota incertae sedis</taxon>
        <taxon>Chytridiomycetes</taxon>
        <taxon>Synchytriales</taxon>
        <taxon>Synchytriaceae</taxon>
        <taxon>Synchytrium</taxon>
    </lineage>
</organism>
<feature type="region of interest" description="Disordered" evidence="1">
    <location>
        <begin position="1"/>
        <end position="141"/>
    </location>
</feature>
<sequence length="305" mass="34338">MTSDNLDQTLLGTKRTNLPSKDVSSPKQAWGFSRSTRTYTNSTMNGLIPGSNPSQRPMSLLIPSASSTSSNDQNQNNGGKRPRSWHIFSIKSQSQEADQKALSENQTADQDSMDENQQEVENEQPKSPLHKWVPNQHKERPAVASAAEMDAISPQSPGFTPLDSNKTVILKSLIDESEFSLPISAVLDSEKLRPQFYNGLSVGHVELAQPVLSQVVEFLMHHVRNVEVDDWDLDWCREKNDEDLKDLIDAFYDIGNSSGMTLLQREALRRMAAKPVHHPRGAEEWKRAWKEFEDAELRADEDAQQ</sequence>